<dbReference type="GO" id="GO:0005634">
    <property type="term" value="C:nucleus"/>
    <property type="evidence" value="ECO:0007669"/>
    <property type="project" value="UniProtKB-ARBA"/>
</dbReference>
<keyword evidence="7" id="KW-1185">Reference proteome</keyword>
<evidence type="ECO:0000256" key="3">
    <source>
        <dbReference type="ARBA" id="ARBA00022771"/>
    </source>
</evidence>
<evidence type="ECO:0000256" key="5">
    <source>
        <dbReference type="PROSITE-ProRule" id="PRU00042"/>
    </source>
</evidence>
<feature type="domain" description="C2H2-type" evidence="6">
    <location>
        <begin position="649"/>
        <end position="671"/>
    </location>
</feature>
<protein>
    <submittedName>
        <fullName evidence="8">C2H2-type domain-containing protein</fullName>
    </submittedName>
</protein>
<dbReference type="PROSITE" id="PS50157">
    <property type="entry name" value="ZINC_FINGER_C2H2_2"/>
    <property type="match status" value="11"/>
</dbReference>
<dbReference type="GO" id="GO:0000122">
    <property type="term" value="P:negative regulation of transcription by RNA polymerase II"/>
    <property type="evidence" value="ECO:0007669"/>
    <property type="project" value="UniProtKB-ARBA"/>
</dbReference>
<evidence type="ECO:0000313" key="8">
    <source>
        <dbReference type="WBParaSite" id="TMUE_2000006489.1"/>
    </source>
</evidence>
<dbReference type="PANTHER" id="PTHR24379:SF121">
    <property type="entry name" value="C2H2-TYPE DOMAIN-CONTAINING PROTEIN"/>
    <property type="match status" value="1"/>
</dbReference>
<feature type="domain" description="C2H2-type" evidence="6">
    <location>
        <begin position="509"/>
        <end position="533"/>
    </location>
</feature>
<name>A0A5S6QH11_TRIMR</name>
<dbReference type="WBParaSite" id="TMUE_2000006489.1">
    <property type="protein sequence ID" value="TMUE_2000006489.1"/>
    <property type="gene ID" value="WBGene00299621"/>
</dbReference>
<dbReference type="AlphaFoldDB" id="A0A5S6QH11"/>
<organism evidence="7 8">
    <name type="scientific">Trichuris muris</name>
    <name type="common">Mouse whipworm</name>
    <dbReference type="NCBI Taxonomy" id="70415"/>
    <lineage>
        <taxon>Eukaryota</taxon>
        <taxon>Metazoa</taxon>
        <taxon>Ecdysozoa</taxon>
        <taxon>Nematoda</taxon>
        <taxon>Enoplea</taxon>
        <taxon>Dorylaimia</taxon>
        <taxon>Trichinellida</taxon>
        <taxon>Trichuridae</taxon>
        <taxon>Trichuris</taxon>
    </lineage>
</organism>
<feature type="domain" description="C2H2-type" evidence="6">
    <location>
        <begin position="591"/>
        <end position="618"/>
    </location>
</feature>
<keyword evidence="3 5" id="KW-0863">Zinc-finger</keyword>
<evidence type="ECO:0000256" key="2">
    <source>
        <dbReference type="ARBA" id="ARBA00022737"/>
    </source>
</evidence>
<proteinExistence type="predicted"/>
<evidence type="ECO:0000256" key="1">
    <source>
        <dbReference type="ARBA" id="ARBA00022723"/>
    </source>
</evidence>
<feature type="domain" description="C2H2-type" evidence="6">
    <location>
        <begin position="677"/>
        <end position="704"/>
    </location>
</feature>
<dbReference type="SUPFAM" id="SSF57667">
    <property type="entry name" value="beta-beta-alpha zinc fingers"/>
    <property type="match status" value="7"/>
</dbReference>
<dbReference type="InterPro" id="IPR036236">
    <property type="entry name" value="Znf_C2H2_sf"/>
</dbReference>
<dbReference type="PROSITE" id="PS00028">
    <property type="entry name" value="ZINC_FINGER_C2H2_1"/>
    <property type="match status" value="12"/>
</dbReference>
<evidence type="ECO:0000313" key="7">
    <source>
        <dbReference type="Proteomes" id="UP000046395"/>
    </source>
</evidence>
<feature type="domain" description="C2H2-type" evidence="6">
    <location>
        <begin position="619"/>
        <end position="647"/>
    </location>
</feature>
<dbReference type="Pfam" id="PF00096">
    <property type="entry name" value="zf-C2H2"/>
    <property type="match status" value="6"/>
</dbReference>
<feature type="domain" description="C2H2-type" evidence="6">
    <location>
        <begin position="423"/>
        <end position="450"/>
    </location>
</feature>
<evidence type="ECO:0000256" key="4">
    <source>
        <dbReference type="ARBA" id="ARBA00022833"/>
    </source>
</evidence>
<dbReference type="FunFam" id="3.30.160.60:FF:000446">
    <property type="entry name" value="Zinc finger protein"/>
    <property type="match status" value="1"/>
</dbReference>
<evidence type="ECO:0000259" key="6">
    <source>
        <dbReference type="PROSITE" id="PS50157"/>
    </source>
</evidence>
<keyword evidence="1" id="KW-0479">Metal-binding</keyword>
<reference evidence="8" key="1">
    <citation type="submission" date="2019-12" db="UniProtKB">
        <authorList>
            <consortium name="WormBaseParasite"/>
        </authorList>
    </citation>
    <scope>IDENTIFICATION</scope>
</reference>
<keyword evidence="4" id="KW-0862">Zinc</keyword>
<accession>A0A5S6QH11</accession>
<dbReference type="Gene3D" id="3.30.160.60">
    <property type="entry name" value="Classic Zinc Finger"/>
    <property type="match status" value="8"/>
</dbReference>
<keyword evidence="2" id="KW-0677">Repeat</keyword>
<feature type="domain" description="C2H2-type" evidence="6">
    <location>
        <begin position="451"/>
        <end position="478"/>
    </location>
</feature>
<feature type="domain" description="C2H2-type" evidence="6">
    <location>
        <begin position="275"/>
        <end position="303"/>
    </location>
</feature>
<dbReference type="GO" id="GO:0008270">
    <property type="term" value="F:zinc ion binding"/>
    <property type="evidence" value="ECO:0007669"/>
    <property type="project" value="UniProtKB-KW"/>
</dbReference>
<dbReference type="PANTHER" id="PTHR24379">
    <property type="entry name" value="KRAB AND ZINC FINGER DOMAIN-CONTAINING"/>
    <property type="match status" value="1"/>
</dbReference>
<feature type="domain" description="C2H2-type" evidence="6">
    <location>
        <begin position="536"/>
        <end position="563"/>
    </location>
</feature>
<dbReference type="STRING" id="70415.A0A5S6QH11"/>
<feature type="domain" description="C2H2-type" evidence="6">
    <location>
        <begin position="564"/>
        <end position="591"/>
    </location>
</feature>
<dbReference type="Proteomes" id="UP000046395">
    <property type="component" value="Unassembled WGS sequence"/>
</dbReference>
<sequence length="829" mass="94663">MEPQDAIVSQDAEIIEIDASQLEEFLAANDGTAEFVDQHGNSIRLTAEQLFDAGFAAESLEESSLAGINDVSAYADGSGGGFYVIETGDHEPPRLELVDEPSAPSENMAVDIDSADESQCDKPPVLSAAIPLRSGLRCVPSDAQDVQQLRDLYEEYCKELRDKEKKLATQFSQLKIVEERTLILANALVKNVEYVQVLTRWEEAEVYVDAQDVPDSVTGTVCVKRARPNEATSRDAIVVKSALGETCFVIAQDLSGQTLTSHGGSTENEKRNAMLRCDRCPRRFALESELTYHQKNEHPPRFPFYCRYCDKELLFITERDFQAHGRIFHRKQITGEIDTMSTDAVKSEEEEPQWELLQMEKWSEPLNETDRVQGGEHKCTVCFKKFPTAFSASRHVREEHMITDEQRLLTMVVPSHSMDLAINTCEICKRTFSKKEFLQLHKIAHTNDVPYACKLCPQKFKWRYNLQKHMTTHGSRGNFKCTECNQVFRSQTRVDVHYKARHPGPPKDQICPLCKVSFSERECLAKHMRSHGGPLFPCSECDKKFVDENFLLRHMSIHTGVRKYVCEVCGKVFSVVEQLAAHRHVHKERKFACDKCDWRFASTKALKRHRKWHDPRYKEVCLKCGSRFRTKEELKAHTEKWHQPRKKRFQCGICMKQFAKIENLTVHVDKHRQICAFPCTKCDRAFSKQDALSRHMRLHAGVKGHRCLVCKESFDTDEQIMNHMVSHMKRPMDYVIVAMKDGVIETTFVRKPKEEKPEIGRGKAQTAVVGATEALEEKLSGLSVPRLNNRQNFNDASRRIANDSAPVQLLSEGTPLLPEQLINQDIANT</sequence>
<feature type="domain" description="C2H2-type" evidence="6">
    <location>
        <begin position="479"/>
        <end position="507"/>
    </location>
</feature>
<dbReference type="InterPro" id="IPR013087">
    <property type="entry name" value="Znf_C2H2_type"/>
</dbReference>
<dbReference type="SMART" id="SM00355">
    <property type="entry name" value="ZnF_C2H2"/>
    <property type="match status" value="14"/>
</dbReference>